<evidence type="ECO:0000256" key="1">
    <source>
        <dbReference type="SAM" id="Phobius"/>
    </source>
</evidence>
<evidence type="ECO:0000313" key="2">
    <source>
        <dbReference type="EMBL" id="MFC6440201.1"/>
    </source>
</evidence>
<feature type="transmembrane region" description="Helical" evidence="1">
    <location>
        <begin position="65"/>
        <end position="90"/>
    </location>
</feature>
<keyword evidence="3" id="KW-1185">Reference proteome</keyword>
<keyword evidence="1" id="KW-0812">Transmembrane</keyword>
<organism evidence="2 3">
    <name type="scientific">Pseudobowmanella zhangzhouensis</name>
    <dbReference type="NCBI Taxonomy" id="1537679"/>
    <lineage>
        <taxon>Bacteria</taxon>
        <taxon>Pseudomonadati</taxon>
        <taxon>Pseudomonadota</taxon>
        <taxon>Gammaproteobacteria</taxon>
        <taxon>Alteromonadales</taxon>
        <taxon>Alteromonadaceae</taxon>
    </lineage>
</organism>
<keyword evidence="1" id="KW-0472">Membrane</keyword>
<dbReference type="Proteomes" id="UP001596364">
    <property type="component" value="Unassembled WGS sequence"/>
</dbReference>
<keyword evidence="1" id="KW-1133">Transmembrane helix</keyword>
<comment type="caution">
    <text evidence="2">The sequence shown here is derived from an EMBL/GenBank/DDBJ whole genome shotgun (WGS) entry which is preliminary data.</text>
</comment>
<dbReference type="EMBL" id="JBHSUS010000001">
    <property type="protein sequence ID" value="MFC6440201.1"/>
    <property type="molecule type" value="Genomic_DNA"/>
</dbReference>
<protein>
    <submittedName>
        <fullName evidence="2">Uncharacterized protein</fullName>
    </submittedName>
</protein>
<dbReference type="RefSeq" id="WP_131258007.1">
    <property type="nucleotide sequence ID" value="NZ_JBHSUS010000001.1"/>
</dbReference>
<feature type="transmembrane region" description="Helical" evidence="1">
    <location>
        <begin position="102"/>
        <end position="123"/>
    </location>
</feature>
<proteinExistence type="predicted"/>
<evidence type="ECO:0000313" key="3">
    <source>
        <dbReference type="Proteomes" id="UP001596364"/>
    </source>
</evidence>
<accession>A0ABW1XKW0</accession>
<sequence>MKKPINSPSADERRQGKDAGVRFLELASIGGWIMFIIASIIFHFARPELQTGVQRFWGIETRAEWNATLLPYLQGLLAICVLLSLAGTVLRRVRARRATDSSWSNVVFLLFAAGSGLMLIWMAR</sequence>
<reference evidence="3" key="1">
    <citation type="journal article" date="2019" name="Int. J. Syst. Evol. Microbiol.">
        <title>The Global Catalogue of Microorganisms (GCM) 10K type strain sequencing project: providing services to taxonomists for standard genome sequencing and annotation.</title>
        <authorList>
            <consortium name="The Broad Institute Genomics Platform"/>
            <consortium name="The Broad Institute Genome Sequencing Center for Infectious Disease"/>
            <person name="Wu L."/>
            <person name="Ma J."/>
        </authorList>
    </citation>
    <scope>NUCLEOTIDE SEQUENCE [LARGE SCALE GENOMIC DNA]</scope>
    <source>
        <strain evidence="3">CGMCC 1.16031</strain>
    </source>
</reference>
<name>A0ABW1XKW0_9ALTE</name>
<feature type="transmembrane region" description="Helical" evidence="1">
    <location>
        <begin position="21"/>
        <end position="45"/>
    </location>
</feature>
<gene>
    <name evidence="2" type="ORF">ACFP85_08585</name>
</gene>